<dbReference type="EMBL" id="CP043311">
    <property type="protein sequence ID" value="QEY63087.1"/>
    <property type="molecule type" value="Genomic_DNA"/>
</dbReference>
<gene>
    <name evidence="2" type="ORF">FXN65_13815</name>
</gene>
<accession>A0A5J6QL25</accession>
<reference evidence="2 3" key="1">
    <citation type="submission" date="2019-08" db="EMBL/GenBank/DDBJ databases">
        <title>Whole-genome Sequencing of e-waste polymer degrading bacterium Pseudomonas sp. strain PE08.</title>
        <authorList>
            <person name="Kirdat K."/>
            <person name="Debbarma P."/>
            <person name="Narawade N."/>
            <person name="Suyal D."/>
            <person name="Thorat V."/>
            <person name="Shouche Y."/>
            <person name="Goel R."/>
            <person name="Yadav A."/>
        </authorList>
    </citation>
    <scope>NUCLEOTIDE SEQUENCE [LARGE SCALE GENOMIC DNA]</scope>
    <source>
        <strain evidence="2 3">PE08</strain>
    </source>
</reference>
<dbReference type="PANTHER" id="PTHR43760">
    <property type="entry name" value="ENDORIBONUCLEASE-RELATED"/>
    <property type="match status" value="1"/>
</dbReference>
<name>A0A5J6QL25_9GAMM</name>
<dbReference type="Proteomes" id="UP000327179">
    <property type="component" value="Chromosome"/>
</dbReference>
<dbReference type="KEGG" id="plal:FXN65_13815"/>
<dbReference type="Pfam" id="PF14588">
    <property type="entry name" value="YjgF_endoribonc"/>
    <property type="match status" value="1"/>
</dbReference>
<dbReference type="PANTHER" id="PTHR43760:SF1">
    <property type="entry name" value="ENDORIBONUCLEASE L-PSP_CHORISMATE MUTASE-LIKE DOMAIN-CONTAINING PROTEIN"/>
    <property type="match status" value="1"/>
</dbReference>
<sequence>MGGVRTADIKEAVMRDLTLERLHHLGWQLPAPPKPLGAYRAVVESGSMLHISMQGPVVGGKPTVTGLLGREVSIEEGRQAASLSVLNSLAQALGHLGNLDRIGQVVRLDAYVACEESFISHPQVIDSASELLAQVFEERAGHVRTVCGVRNLPGNLPVALALVLELQPA</sequence>
<organism evidence="2 3">
    <name type="scientific">Metapseudomonas lalkuanensis</name>
    <dbReference type="NCBI Taxonomy" id="2604832"/>
    <lineage>
        <taxon>Bacteria</taxon>
        <taxon>Pseudomonadati</taxon>
        <taxon>Pseudomonadota</taxon>
        <taxon>Gammaproteobacteria</taxon>
        <taxon>Pseudomonadales</taxon>
        <taxon>Pseudomonadaceae</taxon>
        <taxon>Metapseudomonas</taxon>
    </lineage>
</organism>
<dbReference type="AlphaFoldDB" id="A0A5J6QL25"/>
<evidence type="ECO:0000313" key="2">
    <source>
        <dbReference type="EMBL" id="QEY63087.1"/>
    </source>
</evidence>
<protein>
    <submittedName>
        <fullName evidence="2">RidA family protein</fullName>
    </submittedName>
</protein>
<dbReference type="InterPro" id="IPR013813">
    <property type="entry name" value="Endoribo_LPSP/chorism_mut-like"/>
</dbReference>
<evidence type="ECO:0000259" key="1">
    <source>
        <dbReference type="Pfam" id="PF14588"/>
    </source>
</evidence>
<dbReference type="SUPFAM" id="SSF55298">
    <property type="entry name" value="YjgF-like"/>
    <property type="match status" value="1"/>
</dbReference>
<dbReference type="InterPro" id="IPR035959">
    <property type="entry name" value="RutC-like_sf"/>
</dbReference>
<dbReference type="Gene3D" id="3.30.1330.40">
    <property type="entry name" value="RutC-like"/>
    <property type="match status" value="1"/>
</dbReference>
<feature type="domain" description="Endoribonuclease L-PSP/chorismate mutase-like" evidence="1">
    <location>
        <begin position="21"/>
        <end position="155"/>
    </location>
</feature>
<evidence type="ECO:0000313" key="3">
    <source>
        <dbReference type="Proteomes" id="UP000327179"/>
    </source>
</evidence>
<keyword evidence="3" id="KW-1185">Reference proteome</keyword>
<dbReference type="CDD" id="cd02199">
    <property type="entry name" value="YjgF_YER057c_UK114_like_1"/>
    <property type="match status" value="1"/>
</dbReference>
<proteinExistence type="predicted"/>